<accession>A0ABQ7GQM7</accession>
<dbReference type="Gene3D" id="3.40.50.150">
    <property type="entry name" value="Vaccinia Virus protein VP39"/>
    <property type="match status" value="1"/>
</dbReference>
<comment type="caution">
    <text evidence="1">The sequence shown here is derived from an EMBL/GenBank/DDBJ whole genome shotgun (WGS) entry which is preliminary data.</text>
</comment>
<keyword evidence="2" id="KW-1185">Reference proteome</keyword>
<sequence>MLSAAEQDTRSNHVGQFPCIYSGLGHLGFGLYKLGCHVTCTERPCELAALQASLEQQKQLKKPPLDAALEHLGASNSAASSAADNSSSDDPEAGSIQALSMEWGEQGYLNSPLSTQNTGAFDVIICSELYYLEQLYPDILWTLKKFSRPGTVVWSVFVDRPFSFYFFALLSDEKCWTVEAIEEFDDLNINPDTQVHMHRITYTPGQESSPS</sequence>
<dbReference type="Proteomes" id="UP000815325">
    <property type="component" value="Unassembled WGS sequence"/>
</dbReference>
<dbReference type="InterPro" id="IPR029063">
    <property type="entry name" value="SAM-dependent_MTases_sf"/>
</dbReference>
<reference evidence="1" key="1">
    <citation type="submission" date="2017-08" db="EMBL/GenBank/DDBJ databases">
        <authorList>
            <person name="Polle J.E."/>
            <person name="Barry K."/>
            <person name="Cushman J."/>
            <person name="Schmutz J."/>
            <person name="Tran D."/>
            <person name="Hathwaick L.T."/>
            <person name="Yim W.C."/>
            <person name="Jenkins J."/>
            <person name="Mckie-Krisberg Z.M."/>
            <person name="Prochnik S."/>
            <person name="Lindquist E."/>
            <person name="Dockter R.B."/>
            <person name="Adam C."/>
            <person name="Molina H."/>
            <person name="Bunkerborg J."/>
            <person name="Jin E."/>
            <person name="Buchheim M."/>
            <person name="Magnuson J."/>
        </authorList>
    </citation>
    <scope>NUCLEOTIDE SEQUENCE</scope>
    <source>
        <strain evidence="1">CCAP 19/18</strain>
    </source>
</reference>
<name>A0ABQ7GQM7_DUNSA</name>
<evidence type="ECO:0000313" key="2">
    <source>
        <dbReference type="Proteomes" id="UP000815325"/>
    </source>
</evidence>
<proteinExistence type="predicted"/>
<protein>
    <submittedName>
        <fullName evidence="1">Uncharacterized protein</fullName>
    </submittedName>
</protein>
<evidence type="ECO:0000313" key="1">
    <source>
        <dbReference type="EMBL" id="KAF5836911.1"/>
    </source>
</evidence>
<dbReference type="EMBL" id="MU069637">
    <property type="protein sequence ID" value="KAF5836911.1"/>
    <property type="molecule type" value="Genomic_DNA"/>
</dbReference>
<organism evidence="1 2">
    <name type="scientific">Dunaliella salina</name>
    <name type="common">Green alga</name>
    <name type="synonym">Protococcus salinus</name>
    <dbReference type="NCBI Taxonomy" id="3046"/>
    <lineage>
        <taxon>Eukaryota</taxon>
        <taxon>Viridiplantae</taxon>
        <taxon>Chlorophyta</taxon>
        <taxon>core chlorophytes</taxon>
        <taxon>Chlorophyceae</taxon>
        <taxon>CS clade</taxon>
        <taxon>Chlamydomonadales</taxon>
        <taxon>Dunaliellaceae</taxon>
        <taxon>Dunaliella</taxon>
    </lineage>
</organism>
<dbReference type="SUPFAM" id="SSF53335">
    <property type="entry name" value="S-adenosyl-L-methionine-dependent methyltransferases"/>
    <property type="match status" value="1"/>
</dbReference>
<gene>
    <name evidence="1" type="ORF">DUNSADRAFT_5242</name>
</gene>